<proteinExistence type="predicted"/>
<evidence type="ECO:0000313" key="2">
    <source>
        <dbReference type="Proteomes" id="UP000248272"/>
    </source>
</evidence>
<reference evidence="1 2" key="1">
    <citation type="journal article" date="2018" name="Front. Microbiol.">
        <title>Adaptation of the Freshwater Bloom-Forming Cyanobacterium Microcystis aeruginosa to Brackish Water Is Driven by Recent Horizontal Transfer of Sucrose Genes.</title>
        <authorList>
            <person name="Tanabe Y."/>
            <person name="Hodoki Y."/>
            <person name="Sano T."/>
            <person name="Tada K."/>
            <person name="Watanabe M.M."/>
        </authorList>
    </citation>
    <scope>NUCLEOTIDE SEQUENCE [LARGE SCALE GENOMIC DNA]</scope>
    <source>
        <strain evidence="1 2">Sj</strain>
    </source>
</reference>
<dbReference type="AlphaFoldDB" id="A0A2Z6USE1"/>
<comment type="caution">
    <text evidence="1">The sequence shown here is derived from an EMBL/GenBank/DDBJ whole genome shotgun (WGS) entry which is preliminary data.</text>
</comment>
<protein>
    <submittedName>
        <fullName evidence="1">Uncharacterized protein</fullName>
    </submittedName>
</protein>
<name>A0A2Z6USE1_MICAE</name>
<gene>
    <name evidence="1" type="ORF">MSj_03232</name>
</gene>
<organism evidence="1 2">
    <name type="scientific">Microcystis aeruginosa Sj</name>
    <dbReference type="NCBI Taxonomy" id="1979544"/>
    <lineage>
        <taxon>Bacteria</taxon>
        <taxon>Bacillati</taxon>
        <taxon>Cyanobacteriota</taxon>
        <taxon>Cyanophyceae</taxon>
        <taxon>Oscillatoriophycideae</taxon>
        <taxon>Chroococcales</taxon>
        <taxon>Microcystaceae</taxon>
        <taxon>Microcystis</taxon>
    </lineage>
</organism>
<dbReference type="Proteomes" id="UP000248272">
    <property type="component" value="Unassembled WGS sequence"/>
</dbReference>
<evidence type="ECO:0000313" key="1">
    <source>
        <dbReference type="EMBL" id="GBL11724.1"/>
    </source>
</evidence>
<accession>A0A2Z6USE1</accession>
<dbReference type="EMBL" id="BDSG01000090">
    <property type="protein sequence ID" value="GBL11724.1"/>
    <property type="molecule type" value="Genomic_DNA"/>
</dbReference>
<sequence length="35" mass="3688">MFSGLAAMTAIARQILGHDSTSFILVNFAGHAHDS</sequence>